<dbReference type="Proteomes" id="UP001270362">
    <property type="component" value="Unassembled WGS sequence"/>
</dbReference>
<feature type="compositionally biased region" description="Low complexity" evidence="1">
    <location>
        <begin position="92"/>
        <end position="103"/>
    </location>
</feature>
<reference evidence="2" key="2">
    <citation type="submission" date="2023-06" db="EMBL/GenBank/DDBJ databases">
        <authorList>
            <consortium name="Lawrence Berkeley National Laboratory"/>
            <person name="Haridas S."/>
            <person name="Hensen N."/>
            <person name="Bonometti L."/>
            <person name="Westerberg I."/>
            <person name="Brannstrom I.O."/>
            <person name="Guillou S."/>
            <person name="Cros-Aarteil S."/>
            <person name="Calhoun S."/>
            <person name="Kuo A."/>
            <person name="Mondo S."/>
            <person name="Pangilinan J."/>
            <person name="Riley R."/>
            <person name="Labutti K."/>
            <person name="Andreopoulos B."/>
            <person name="Lipzen A."/>
            <person name="Chen C."/>
            <person name="Yanf M."/>
            <person name="Daum C."/>
            <person name="Ng V."/>
            <person name="Clum A."/>
            <person name="Steindorff A."/>
            <person name="Ohm R."/>
            <person name="Martin F."/>
            <person name="Silar P."/>
            <person name="Natvig D."/>
            <person name="Lalanne C."/>
            <person name="Gautier V."/>
            <person name="Ament-Velasquez S.L."/>
            <person name="Kruys A."/>
            <person name="Hutchinson M.I."/>
            <person name="Powell A.J."/>
            <person name="Barry K."/>
            <person name="Miller A.N."/>
            <person name="Grigoriev I.V."/>
            <person name="Debuchy R."/>
            <person name="Gladieux P."/>
            <person name="Thoren M.H."/>
            <person name="Johannesson H."/>
        </authorList>
    </citation>
    <scope>NUCLEOTIDE SEQUENCE</scope>
    <source>
        <strain evidence="2">CBS 314.62</strain>
    </source>
</reference>
<sequence length="218" mass="24059">MNETIFTPADLESSSGVIAAPRPSPHRTLMPTNSCLRQQGGFAPMRPKLSLPVQFQGSSGEGGVVLGRCMISGDVYRPSNRHHSQWNQETFRQGGTSRSSGVSSRRKGLAAGREEWGPSLADDVVMTGVSPEGDLQAALDRAEEDELDNRLEMARVHKAAHPSPTPTKRHRGQHPVVLWSRLRRKTFFTPLLTTPLTTNNPVDMRPLSSFRAPRRESE</sequence>
<proteinExistence type="predicted"/>
<dbReference type="EMBL" id="JAULSO010000001">
    <property type="protein sequence ID" value="KAK3693434.1"/>
    <property type="molecule type" value="Genomic_DNA"/>
</dbReference>
<dbReference type="AlphaFoldDB" id="A0AAE0XH95"/>
<evidence type="ECO:0000256" key="1">
    <source>
        <dbReference type="SAM" id="MobiDB-lite"/>
    </source>
</evidence>
<evidence type="ECO:0000313" key="3">
    <source>
        <dbReference type="Proteomes" id="UP001270362"/>
    </source>
</evidence>
<organism evidence="2 3">
    <name type="scientific">Podospora appendiculata</name>
    <dbReference type="NCBI Taxonomy" id="314037"/>
    <lineage>
        <taxon>Eukaryota</taxon>
        <taxon>Fungi</taxon>
        <taxon>Dikarya</taxon>
        <taxon>Ascomycota</taxon>
        <taxon>Pezizomycotina</taxon>
        <taxon>Sordariomycetes</taxon>
        <taxon>Sordariomycetidae</taxon>
        <taxon>Sordariales</taxon>
        <taxon>Podosporaceae</taxon>
        <taxon>Podospora</taxon>
    </lineage>
</organism>
<feature type="region of interest" description="Disordered" evidence="1">
    <location>
        <begin position="78"/>
        <end position="118"/>
    </location>
</feature>
<feature type="region of interest" description="Disordered" evidence="1">
    <location>
        <begin position="1"/>
        <end position="32"/>
    </location>
</feature>
<reference evidence="2" key="1">
    <citation type="journal article" date="2023" name="Mol. Phylogenet. Evol.">
        <title>Genome-scale phylogeny and comparative genomics of the fungal order Sordariales.</title>
        <authorList>
            <person name="Hensen N."/>
            <person name="Bonometti L."/>
            <person name="Westerberg I."/>
            <person name="Brannstrom I.O."/>
            <person name="Guillou S."/>
            <person name="Cros-Aarteil S."/>
            <person name="Calhoun S."/>
            <person name="Haridas S."/>
            <person name="Kuo A."/>
            <person name="Mondo S."/>
            <person name="Pangilinan J."/>
            <person name="Riley R."/>
            <person name="LaButti K."/>
            <person name="Andreopoulos B."/>
            <person name="Lipzen A."/>
            <person name="Chen C."/>
            <person name="Yan M."/>
            <person name="Daum C."/>
            <person name="Ng V."/>
            <person name="Clum A."/>
            <person name="Steindorff A."/>
            <person name="Ohm R.A."/>
            <person name="Martin F."/>
            <person name="Silar P."/>
            <person name="Natvig D.O."/>
            <person name="Lalanne C."/>
            <person name="Gautier V."/>
            <person name="Ament-Velasquez S.L."/>
            <person name="Kruys A."/>
            <person name="Hutchinson M.I."/>
            <person name="Powell A.J."/>
            <person name="Barry K."/>
            <person name="Miller A.N."/>
            <person name="Grigoriev I.V."/>
            <person name="Debuchy R."/>
            <person name="Gladieux P."/>
            <person name="Hiltunen Thoren M."/>
            <person name="Johannesson H."/>
        </authorList>
    </citation>
    <scope>NUCLEOTIDE SEQUENCE</scope>
    <source>
        <strain evidence="2">CBS 314.62</strain>
    </source>
</reference>
<protein>
    <submittedName>
        <fullName evidence="2">Uncharacterized protein</fullName>
    </submittedName>
</protein>
<accession>A0AAE0XH95</accession>
<feature type="region of interest" description="Disordered" evidence="1">
    <location>
        <begin position="198"/>
        <end position="218"/>
    </location>
</feature>
<evidence type="ECO:0000313" key="2">
    <source>
        <dbReference type="EMBL" id="KAK3693434.1"/>
    </source>
</evidence>
<gene>
    <name evidence="2" type="ORF">B0T22DRAFT_505247</name>
</gene>
<name>A0AAE0XH95_9PEZI</name>
<keyword evidence="3" id="KW-1185">Reference proteome</keyword>
<comment type="caution">
    <text evidence="2">The sequence shown here is derived from an EMBL/GenBank/DDBJ whole genome shotgun (WGS) entry which is preliminary data.</text>
</comment>